<dbReference type="AlphaFoldDB" id="A0A5C4XB97"/>
<dbReference type="OrthoDB" id="9812295at2"/>
<evidence type="ECO:0000259" key="1">
    <source>
        <dbReference type="Pfam" id="PF13474"/>
    </source>
</evidence>
<keyword evidence="3" id="KW-1185">Reference proteome</keyword>
<dbReference type="Pfam" id="PF13474">
    <property type="entry name" value="SnoaL_3"/>
    <property type="match status" value="1"/>
</dbReference>
<dbReference type="EMBL" id="VDMN01000007">
    <property type="protein sequence ID" value="TNM60753.1"/>
    <property type="molecule type" value="Genomic_DNA"/>
</dbReference>
<evidence type="ECO:0000313" key="2">
    <source>
        <dbReference type="EMBL" id="TNM60753.1"/>
    </source>
</evidence>
<comment type="caution">
    <text evidence="2">The sequence shown here is derived from an EMBL/GenBank/DDBJ whole genome shotgun (WGS) entry which is preliminary data.</text>
</comment>
<reference evidence="2 3" key="1">
    <citation type="submission" date="2019-06" db="EMBL/GenBank/DDBJ databases">
        <title>The draft genome of Rhizobium smilacinae PTYR-5.</title>
        <authorList>
            <person name="Liu L."/>
            <person name="Li L."/>
            <person name="Zhang X."/>
        </authorList>
    </citation>
    <scope>NUCLEOTIDE SEQUENCE [LARGE SCALE GENOMIC DNA]</scope>
    <source>
        <strain evidence="2 3">PTYR-5</strain>
    </source>
</reference>
<name>A0A5C4XB97_9HYPH</name>
<gene>
    <name evidence="2" type="ORF">FHP24_23400</name>
</gene>
<dbReference type="Proteomes" id="UP000311605">
    <property type="component" value="Unassembled WGS sequence"/>
</dbReference>
<dbReference type="InterPro" id="IPR037401">
    <property type="entry name" value="SnoaL-like"/>
</dbReference>
<feature type="domain" description="SnoaL-like" evidence="1">
    <location>
        <begin position="70"/>
        <end position="189"/>
    </location>
</feature>
<accession>A0A5C4XB97</accession>
<dbReference type="Gene3D" id="3.10.450.50">
    <property type="match status" value="1"/>
</dbReference>
<proteinExistence type="predicted"/>
<dbReference type="InterPro" id="IPR032710">
    <property type="entry name" value="NTF2-like_dom_sf"/>
</dbReference>
<organism evidence="2 3">
    <name type="scientific">Aliirhizobium smilacinae</name>
    <dbReference type="NCBI Taxonomy" id="1395944"/>
    <lineage>
        <taxon>Bacteria</taxon>
        <taxon>Pseudomonadati</taxon>
        <taxon>Pseudomonadota</taxon>
        <taxon>Alphaproteobacteria</taxon>
        <taxon>Hyphomicrobiales</taxon>
        <taxon>Rhizobiaceae</taxon>
        <taxon>Aliirhizobium</taxon>
    </lineage>
</organism>
<dbReference type="SUPFAM" id="SSF54427">
    <property type="entry name" value="NTF2-like"/>
    <property type="match status" value="1"/>
</dbReference>
<evidence type="ECO:0000313" key="3">
    <source>
        <dbReference type="Proteomes" id="UP000311605"/>
    </source>
</evidence>
<sequence>MPGRGTGSLTTMLIGSTFLEMPALTGDVRGIKAQNDPCREQVSERSAANRLSEDRIAKEEIIGTGDHDDIRALLEDWIKALREKDADGMISCQSATIRQFTLAPPLQETGNDRAGLQAWFDTWDGPLEFEIRDTDLRLGGDIAWCSAFAWLAGTKKDGQKSRFWFRLTVAFAREDGRWLIVHTHESVPFAMEGQPLAIFDLQP</sequence>
<protein>
    <submittedName>
        <fullName evidence="2">DUF4440 domain-containing protein</fullName>
    </submittedName>
</protein>